<dbReference type="RefSeq" id="WP_344098805.1">
    <property type="nucleotide sequence ID" value="NZ_BAAANL010000001.1"/>
</dbReference>
<evidence type="ECO:0000313" key="3">
    <source>
        <dbReference type="Proteomes" id="UP001501094"/>
    </source>
</evidence>
<gene>
    <name evidence="2" type="ORF">GCM10009751_02010</name>
</gene>
<dbReference type="Pfam" id="PF04854">
    <property type="entry name" value="DUF624"/>
    <property type="match status" value="1"/>
</dbReference>
<keyword evidence="1" id="KW-1133">Transmembrane helix</keyword>
<feature type="transmembrane region" description="Helical" evidence="1">
    <location>
        <begin position="153"/>
        <end position="178"/>
    </location>
</feature>
<sequence length="211" mass="22011">MPAPMDDDGGARWRSNDGPGWAGSVMAVLRFLTRLVEVNLLVVAGTLAGGVVLGLGPALKAGSAVLHDPALSLTPWAGFWGAWRAGWRRSNLLFAPFWPVGALLAADAVVVGQSSGAFRAVLLGGLTLVTAWTVVTLSWWPRIAVRYDDAAPAVWRYLLLTPLMAPGTALGILVTVAATTAAALGVPLVALLAAASFPLWATGLLIDRRLI</sequence>
<accession>A0ABN2N281</accession>
<evidence type="ECO:0000313" key="2">
    <source>
        <dbReference type="EMBL" id="GAA1849351.1"/>
    </source>
</evidence>
<evidence type="ECO:0000256" key="1">
    <source>
        <dbReference type="SAM" id="Phobius"/>
    </source>
</evidence>
<feature type="transmembrane region" description="Helical" evidence="1">
    <location>
        <begin position="38"/>
        <end position="59"/>
    </location>
</feature>
<keyword evidence="1" id="KW-0812">Transmembrane</keyword>
<comment type="caution">
    <text evidence="2">The sequence shown here is derived from an EMBL/GenBank/DDBJ whole genome shotgun (WGS) entry which is preliminary data.</text>
</comment>
<name>A0ABN2N281_9MICO</name>
<dbReference type="InterPro" id="IPR006938">
    <property type="entry name" value="DUF624"/>
</dbReference>
<evidence type="ECO:0008006" key="4">
    <source>
        <dbReference type="Google" id="ProtNLM"/>
    </source>
</evidence>
<feature type="transmembrane region" description="Helical" evidence="1">
    <location>
        <begin position="92"/>
        <end position="111"/>
    </location>
</feature>
<dbReference type="EMBL" id="BAAANL010000001">
    <property type="protein sequence ID" value="GAA1849351.1"/>
    <property type="molecule type" value="Genomic_DNA"/>
</dbReference>
<reference evidence="2 3" key="1">
    <citation type="journal article" date="2019" name="Int. J. Syst. Evol. Microbiol.">
        <title>The Global Catalogue of Microorganisms (GCM) 10K type strain sequencing project: providing services to taxonomists for standard genome sequencing and annotation.</title>
        <authorList>
            <consortium name="The Broad Institute Genomics Platform"/>
            <consortium name="The Broad Institute Genome Sequencing Center for Infectious Disease"/>
            <person name="Wu L."/>
            <person name="Ma J."/>
        </authorList>
    </citation>
    <scope>NUCLEOTIDE SEQUENCE [LARGE SCALE GENOMIC DNA]</scope>
    <source>
        <strain evidence="2 3">JCM 14326</strain>
    </source>
</reference>
<keyword evidence="3" id="KW-1185">Reference proteome</keyword>
<feature type="transmembrane region" description="Helical" evidence="1">
    <location>
        <begin position="117"/>
        <end position="141"/>
    </location>
</feature>
<keyword evidence="1" id="KW-0472">Membrane</keyword>
<protein>
    <recommendedName>
        <fullName evidence="4">Membrane protein YesL</fullName>
    </recommendedName>
</protein>
<feature type="transmembrane region" description="Helical" evidence="1">
    <location>
        <begin position="184"/>
        <end position="206"/>
    </location>
</feature>
<dbReference type="Proteomes" id="UP001501094">
    <property type="component" value="Unassembled WGS sequence"/>
</dbReference>
<proteinExistence type="predicted"/>
<organism evidence="2 3">
    <name type="scientific">Myceligenerans crystallogenes</name>
    <dbReference type="NCBI Taxonomy" id="316335"/>
    <lineage>
        <taxon>Bacteria</taxon>
        <taxon>Bacillati</taxon>
        <taxon>Actinomycetota</taxon>
        <taxon>Actinomycetes</taxon>
        <taxon>Micrococcales</taxon>
        <taxon>Promicromonosporaceae</taxon>
        <taxon>Myceligenerans</taxon>
    </lineage>
</organism>